<evidence type="ECO:0000256" key="6">
    <source>
        <dbReference type="ARBA" id="ARBA00023132"/>
    </source>
</evidence>
<dbReference type="GO" id="GO:0015031">
    <property type="term" value="P:protein transport"/>
    <property type="evidence" value="ECO:0007669"/>
    <property type="project" value="UniProtKB-KW"/>
</dbReference>
<evidence type="ECO:0000256" key="9">
    <source>
        <dbReference type="SAM" id="MobiDB-lite"/>
    </source>
</evidence>
<evidence type="ECO:0000256" key="7">
    <source>
        <dbReference type="ARBA" id="ARBA00023242"/>
    </source>
</evidence>
<protein>
    <recommendedName>
        <fullName evidence="12">Nucleoporin Nup54 alpha-helical domain-containing protein</fullName>
    </recommendedName>
</protein>
<evidence type="ECO:0000256" key="5">
    <source>
        <dbReference type="ARBA" id="ARBA00023010"/>
    </source>
</evidence>
<dbReference type="InterPro" id="IPR025574">
    <property type="entry name" value="Nucleoporin_FG_rpt"/>
</dbReference>
<reference evidence="10 11" key="1">
    <citation type="journal article" date="2012" name="Science">
        <title>The Paleozoic origin of enzymatic lignin decomposition reconstructed from 31 fungal genomes.</title>
        <authorList>
            <person name="Floudas D."/>
            <person name="Binder M."/>
            <person name="Riley R."/>
            <person name="Barry K."/>
            <person name="Blanchette R.A."/>
            <person name="Henrissat B."/>
            <person name="Martinez A.T."/>
            <person name="Otillar R."/>
            <person name="Spatafora J.W."/>
            <person name="Yadav J.S."/>
            <person name="Aerts A."/>
            <person name="Benoit I."/>
            <person name="Boyd A."/>
            <person name="Carlson A."/>
            <person name="Copeland A."/>
            <person name="Coutinho P.M."/>
            <person name="de Vries R.P."/>
            <person name="Ferreira P."/>
            <person name="Findley K."/>
            <person name="Foster B."/>
            <person name="Gaskell J."/>
            <person name="Glotzer D."/>
            <person name="Gorecki P."/>
            <person name="Heitman J."/>
            <person name="Hesse C."/>
            <person name="Hori C."/>
            <person name="Igarashi K."/>
            <person name="Jurgens J.A."/>
            <person name="Kallen N."/>
            <person name="Kersten P."/>
            <person name="Kohler A."/>
            <person name="Kuees U."/>
            <person name="Kumar T.K.A."/>
            <person name="Kuo A."/>
            <person name="LaButti K."/>
            <person name="Larrondo L.F."/>
            <person name="Lindquist E."/>
            <person name="Ling A."/>
            <person name="Lombard V."/>
            <person name="Lucas S."/>
            <person name="Lundell T."/>
            <person name="Martin R."/>
            <person name="McLaughlin D.J."/>
            <person name="Morgenstern I."/>
            <person name="Morin E."/>
            <person name="Murat C."/>
            <person name="Nagy L.G."/>
            <person name="Nolan M."/>
            <person name="Ohm R.A."/>
            <person name="Patyshakuliyeva A."/>
            <person name="Rokas A."/>
            <person name="Ruiz-Duenas F.J."/>
            <person name="Sabat G."/>
            <person name="Salamov A."/>
            <person name="Samejima M."/>
            <person name="Schmutz J."/>
            <person name="Slot J.C."/>
            <person name="St John F."/>
            <person name="Stenlid J."/>
            <person name="Sun H."/>
            <person name="Sun S."/>
            <person name="Syed K."/>
            <person name="Tsang A."/>
            <person name="Wiebenga A."/>
            <person name="Young D."/>
            <person name="Pisabarro A."/>
            <person name="Eastwood D.C."/>
            <person name="Martin F."/>
            <person name="Cullen D."/>
            <person name="Grigoriev I.V."/>
            <person name="Hibbett D.S."/>
        </authorList>
    </citation>
    <scope>NUCLEOTIDE SEQUENCE [LARGE SCALE GENOMIC DNA]</scope>
    <source>
        <strain evidence="10 11">ATCC 11539</strain>
    </source>
</reference>
<keyword evidence="7" id="KW-0539">Nucleus</keyword>
<dbReference type="PANTHER" id="PTHR13437">
    <property type="entry name" value="NUCLEOPORIN P58/P45 NUCLEOPORIN-LIKE PROTEIN 1"/>
    <property type="match status" value="1"/>
</dbReference>
<dbReference type="GO" id="GO:0051028">
    <property type="term" value="P:mRNA transport"/>
    <property type="evidence" value="ECO:0007669"/>
    <property type="project" value="UniProtKB-KW"/>
</dbReference>
<dbReference type="EMBL" id="KB469307">
    <property type="protein sequence ID" value="EPQ52773.1"/>
    <property type="molecule type" value="Genomic_DNA"/>
</dbReference>
<feature type="compositionally biased region" description="Low complexity" evidence="9">
    <location>
        <begin position="1"/>
        <end position="10"/>
    </location>
</feature>
<evidence type="ECO:0000256" key="8">
    <source>
        <dbReference type="SAM" id="Coils"/>
    </source>
</evidence>
<dbReference type="AlphaFoldDB" id="S7PZ61"/>
<dbReference type="HOGENOM" id="CLU_045719_0_0_1"/>
<evidence type="ECO:0000313" key="11">
    <source>
        <dbReference type="Proteomes" id="UP000030669"/>
    </source>
</evidence>
<accession>S7PZ61</accession>
<keyword evidence="3" id="KW-0509">mRNA transport</keyword>
<dbReference type="KEGG" id="gtr:GLOTRDRAFT_132009"/>
<dbReference type="Proteomes" id="UP000030669">
    <property type="component" value="Unassembled WGS sequence"/>
</dbReference>
<comment type="subcellular location">
    <subcellularLocation>
        <location evidence="1">Nucleus</location>
        <location evidence="1">Nuclear pore complex</location>
    </subcellularLocation>
</comment>
<gene>
    <name evidence="10" type="ORF">GLOTRDRAFT_132009</name>
</gene>
<keyword evidence="4" id="KW-0653">Protein transport</keyword>
<feature type="compositionally biased region" description="Polar residues" evidence="9">
    <location>
        <begin position="33"/>
        <end position="77"/>
    </location>
</feature>
<dbReference type="PANTHER" id="PTHR13437:SF2">
    <property type="entry name" value="NUCLEOPORIN P58_P45"/>
    <property type="match status" value="1"/>
</dbReference>
<evidence type="ECO:0000256" key="2">
    <source>
        <dbReference type="ARBA" id="ARBA00022448"/>
    </source>
</evidence>
<evidence type="ECO:0000256" key="4">
    <source>
        <dbReference type="ARBA" id="ARBA00022927"/>
    </source>
</evidence>
<dbReference type="RefSeq" id="XP_007869033.1">
    <property type="nucleotide sequence ID" value="XM_007870842.1"/>
</dbReference>
<keyword evidence="6" id="KW-0906">Nuclear pore complex</keyword>
<keyword evidence="11" id="KW-1185">Reference proteome</keyword>
<dbReference type="eggNOG" id="KOG0845">
    <property type="taxonomic scope" value="Eukaryota"/>
</dbReference>
<dbReference type="InterPro" id="IPR024882">
    <property type="entry name" value="NUP58/p45/49"/>
</dbReference>
<feature type="compositionally biased region" description="Low complexity" evidence="9">
    <location>
        <begin position="78"/>
        <end position="89"/>
    </location>
</feature>
<keyword evidence="8" id="KW-0175">Coiled coil</keyword>
<feature type="compositionally biased region" description="Polar residues" evidence="9">
    <location>
        <begin position="113"/>
        <end position="151"/>
    </location>
</feature>
<feature type="compositionally biased region" description="Low complexity" evidence="9">
    <location>
        <begin position="170"/>
        <end position="199"/>
    </location>
</feature>
<evidence type="ECO:0000256" key="3">
    <source>
        <dbReference type="ARBA" id="ARBA00022816"/>
    </source>
</evidence>
<sequence length="460" mass="48677">MAFASSSSAFGMKPAATTSAPSLFGGPKPTGSLFGNTQPAQSQPASSLFGQSTSQPSGSLFGSNAQSQPATNSLFGGQNQPQQQQQQQPATGGGLFGNTAPSQQSSTGGGLFGNTTQSQQPSTGSGLFGNTTQTQQPSSSLFGSTTQQPSTGLFGPTTTQQQSGSGGLFGSSLFGNTNTSQQQQNQGGSSLFGSTNQQQQGGGLFGGSTTGTNPLQAQSTLPAGGFGTGTGSSLFGNQQRTQPVQQAGAPPFTKNTRFNDLPDQLKKTFEDIESHIQGRIQIGKGLKQRDLGEDAVKGQEQLRKAQKDLVGVLSTTHTDALQTRDLKAKVDQAVQDMIITTRILEGFRNPQQHGAYLRDHAGFPLEFFQRITEQMKDRLQWYKSTIEQIERKLASASSQAQYTPQATLETQHATFMALASKTADLHAELQKIKAIYTQLWRAKTGSMRDPFDGSGPGLEM</sequence>
<dbReference type="Gene3D" id="6.10.140.1350">
    <property type="match status" value="1"/>
</dbReference>
<keyword evidence="2" id="KW-0813">Transport</keyword>
<evidence type="ECO:0008006" key="12">
    <source>
        <dbReference type="Google" id="ProtNLM"/>
    </source>
</evidence>
<feature type="region of interest" description="Disordered" evidence="9">
    <location>
        <begin position="1"/>
        <end position="259"/>
    </location>
</feature>
<dbReference type="STRING" id="670483.S7PZ61"/>
<dbReference type="Pfam" id="PF13634">
    <property type="entry name" value="Nucleoporin_FG"/>
    <property type="match status" value="2"/>
</dbReference>
<dbReference type="GO" id="GO:0005643">
    <property type="term" value="C:nuclear pore"/>
    <property type="evidence" value="ECO:0007669"/>
    <property type="project" value="UniProtKB-SubCell"/>
</dbReference>
<organism evidence="10 11">
    <name type="scientific">Gloeophyllum trabeum (strain ATCC 11539 / FP-39264 / Madison 617)</name>
    <name type="common">Brown rot fungus</name>
    <dbReference type="NCBI Taxonomy" id="670483"/>
    <lineage>
        <taxon>Eukaryota</taxon>
        <taxon>Fungi</taxon>
        <taxon>Dikarya</taxon>
        <taxon>Basidiomycota</taxon>
        <taxon>Agaricomycotina</taxon>
        <taxon>Agaricomycetes</taxon>
        <taxon>Gloeophyllales</taxon>
        <taxon>Gloeophyllaceae</taxon>
        <taxon>Gloeophyllum</taxon>
    </lineage>
</organism>
<evidence type="ECO:0000256" key="1">
    <source>
        <dbReference type="ARBA" id="ARBA00004567"/>
    </source>
</evidence>
<dbReference type="GO" id="GO:0017056">
    <property type="term" value="F:structural constituent of nuclear pore"/>
    <property type="evidence" value="ECO:0007669"/>
    <property type="project" value="InterPro"/>
</dbReference>
<feature type="compositionally biased region" description="Gly residues" evidence="9">
    <location>
        <begin position="200"/>
        <end position="209"/>
    </location>
</feature>
<evidence type="ECO:0000313" key="10">
    <source>
        <dbReference type="EMBL" id="EPQ52773.1"/>
    </source>
</evidence>
<proteinExistence type="predicted"/>
<dbReference type="GeneID" id="19302423"/>
<dbReference type="OrthoDB" id="2538017at2759"/>
<dbReference type="OMA" id="RDNTDVF"/>
<name>S7PZ61_GLOTA</name>
<feature type="coiled-coil region" evidence="8">
    <location>
        <begin position="372"/>
        <end position="399"/>
    </location>
</feature>
<keyword evidence="5" id="KW-0811">Translocation</keyword>
<dbReference type="GO" id="GO:0008139">
    <property type="term" value="F:nuclear localization sequence binding"/>
    <property type="evidence" value="ECO:0007669"/>
    <property type="project" value="InterPro"/>
</dbReference>
<feature type="compositionally biased region" description="Low complexity" evidence="9">
    <location>
        <begin position="154"/>
        <end position="163"/>
    </location>
</feature>